<feature type="chain" id="PRO_5012718838" evidence="1">
    <location>
        <begin position="28"/>
        <end position="240"/>
    </location>
</feature>
<evidence type="ECO:0000259" key="2">
    <source>
        <dbReference type="Pfam" id="PF10988"/>
    </source>
</evidence>
<name>A0A286FFS4_9BACT</name>
<reference evidence="4" key="1">
    <citation type="submission" date="2017-09" db="EMBL/GenBank/DDBJ databases">
        <authorList>
            <person name="Varghese N."/>
            <person name="Submissions S."/>
        </authorList>
    </citation>
    <scope>NUCLEOTIDE SEQUENCE [LARGE SCALE GENOMIC DNA]</scope>
    <source>
        <strain evidence="4">DSM 29961</strain>
    </source>
</reference>
<organism evidence="3 4">
    <name type="scientific">Spirosoma fluviale</name>
    <dbReference type="NCBI Taxonomy" id="1597977"/>
    <lineage>
        <taxon>Bacteria</taxon>
        <taxon>Pseudomonadati</taxon>
        <taxon>Bacteroidota</taxon>
        <taxon>Cytophagia</taxon>
        <taxon>Cytophagales</taxon>
        <taxon>Cytophagaceae</taxon>
        <taxon>Spirosoma</taxon>
    </lineage>
</organism>
<evidence type="ECO:0000313" key="4">
    <source>
        <dbReference type="Proteomes" id="UP000219452"/>
    </source>
</evidence>
<dbReference type="OrthoDB" id="980382at2"/>
<dbReference type="InterPro" id="IPR021255">
    <property type="entry name" value="DUF2807"/>
</dbReference>
<accession>A0A286FFS4</accession>
<evidence type="ECO:0000256" key="1">
    <source>
        <dbReference type="SAM" id="SignalP"/>
    </source>
</evidence>
<protein>
    <submittedName>
        <fullName evidence="3">Auto-transporter adhesin, head GIN domain</fullName>
    </submittedName>
</protein>
<dbReference type="PROSITE" id="PS51257">
    <property type="entry name" value="PROKAR_LIPOPROTEIN"/>
    <property type="match status" value="1"/>
</dbReference>
<keyword evidence="1" id="KW-0732">Signal</keyword>
<keyword evidence="4" id="KW-1185">Reference proteome</keyword>
<feature type="signal peptide" evidence="1">
    <location>
        <begin position="1"/>
        <end position="27"/>
    </location>
</feature>
<dbReference type="Pfam" id="PF10988">
    <property type="entry name" value="DUF2807"/>
    <property type="match status" value="1"/>
</dbReference>
<evidence type="ECO:0000313" key="3">
    <source>
        <dbReference type="EMBL" id="SOD81644.1"/>
    </source>
</evidence>
<feature type="domain" description="Putative auto-transporter adhesin head GIN" evidence="2">
    <location>
        <begin position="46"/>
        <end position="225"/>
    </location>
</feature>
<dbReference type="AlphaFoldDB" id="A0A286FFS4"/>
<gene>
    <name evidence="3" type="ORF">SAMN06269250_1861</name>
</gene>
<sequence length="240" mass="25419">MKPMSSQLLNLSLLAIFLFSLTGCSLTREDVGPYQGDTQTYAFTGFDRVDMGSAFKITVQQGNTFAVTAEGDRRNLNDLDVYTRNGTLYAQYRNSRRREYQTAFTITMPTLRGVDFSGASRSTVSGFSNLESLDITLSGASESQITAPASLVTLILSGASVLRLTGQGSTLTSDLSGSSLLQAFGYPVDQAEVEASGASKANVNVGTSLVVNASGASTVRYQGSPAVRQQLSGASSVQKE</sequence>
<dbReference type="Gene3D" id="2.160.20.120">
    <property type="match status" value="1"/>
</dbReference>
<proteinExistence type="predicted"/>
<dbReference type="EMBL" id="OCNH01000001">
    <property type="protein sequence ID" value="SOD81644.1"/>
    <property type="molecule type" value="Genomic_DNA"/>
</dbReference>
<dbReference type="Proteomes" id="UP000219452">
    <property type="component" value="Unassembled WGS sequence"/>
</dbReference>
<dbReference type="RefSeq" id="WP_097125459.1">
    <property type="nucleotide sequence ID" value="NZ_OCNH01000001.1"/>
</dbReference>